<feature type="region of interest" description="Disordered" evidence="1">
    <location>
        <begin position="32"/>
        <end position="63"/>
    </location>
</feature>
<accession>A0AAN8LNX8</accession>
<dbReference type="AlphaFoldDB" id="A0AAN8LNX8"/>
<gene>
    <name evidence="2" type="ORF">J4Q44_G00224040</name>
</gene>
<proteinExistence type="predicted"/>
<dbReference type="GO" id="GO:0045892">
    <property type="term" value="P:negative regulation of DNA-templated transcription"/>
    <property type="evidence" value="ECO:0007669"/>
    <property type="project" value="InterPro"/>
</dbReference>
<evidence type="ECO:0000313" key="3">
    <source>
        <dbReference type="Proteomes" id="UP001356427"/>
    </source>
</evidence>
<keyword evidence="3" id="KW-1185">Reference proteome</keyword>
<comment type="caution">
    <text evidence="2">The sequence shown here is derived from an EMBL/GenBank/DDBJ whole genome shotgun (WGS) entry which is preliminary data.</text>
</comment>
<dbReference type="Proteomes" id="UP001356427">
    <property type="component" value="Unassembled WGS sequence"/>
</dbReference>
<dbReference type="GO" id="GO:0042754">
    <property type="term" value="P:negative regulation of circadian rhythm"/>
    <property type="evidence" value="ECO:0007669"/>
    <property type="project" value="InterPro"/>
</dbReference>
<reference evidence="2 3" key="1">
    <citation type="submission" date="2021-04" db="EMBL/GenBank/DDBJ databases">
        <authorList>
            <person name="De Guttry C."/>
            <person name="Zahm M."/>
            <person name="Klopp C."/>
            <person name="Cabau C."/>
            <person name="Louis A."/>
            <person name="Berthelot C."/>
            <person name="Parey E."/>
            <person name="Roest Crollius H."/>
            <person name="Montfort J."/>
            <person name="Robinson-Rechavi M."/>
            <person name="Bucao C."/>
            <person name="Bouchez O."/>
            <person name="Gislard M."/>
            <person name="Lluch J."/>
            <person name="Milhes M."/>
            <person name="Lampietro C."/>
            <person name="Lopez Roques C."/>
            <person name="Donnadieu C."/>
            <person name="Braasch I."/>
            <person name="Desvignes T."/>
            <person name="Postlethwait J."/>
            <person name="Bobe J."/>
            <person name="Wedekind C."/>
            <person name="Guiguen Y."/>
        </authorList>
    </citation>
    <scope>NUCLEOTIDE SEQUENCE [LARGE SCALE GENOMIC DNA]</scope>
    <source>
        <strain evidence="2">Cs_M1</strain>
        <tissue evidence="2">Blood</tissue>
    </source>
</reference>
<sequence>MMNHLRVSKPEADRDSGFSGLCTGGCNRRNLPWPLPHDHHEQHPPKSEVSSCQGDNDSCQDGLSTDNHKVKRFCNTYNILNNSGLLGIALRTKELIRQNRCTQGQMQQLQEQTDLFLEALGSGVPLV</sequence>
<dbReference type="PANTHER" id="PTHR34648">
    <property type="entry name" value="CLOCK-INTERACTING PACEMAKER"/>
    <property type="match status" value="1"/>
</dbReference>
<protein>
    <submittedName>
        <fullName evidence="2">Uncharacterized protein</fullName>
    </submittedName>
</protein>
<evidence type="ECO:0000313" key="2">
    <source>
        <dbReference type="EMBL" id="KAK6307256.1"/>
    </source>
</evidence>
<feature type="compositionally biased region" description="Polar residues" evidence="1">
    <location>
        <begin position="48"/>
        <end position="63"/>
    </location>
</feature>
<feature type="compositionally biased region" description="Basic and acidic residues" evidence="1">
    <location>
        <begin position="36"/>
        <end position="46"/>
    </location>
</feature>
<organism evidence="2 3">
    <name type="scientific">Coregonus suidteri</name>
    <dbReference type="NCBI Taxonomy" id="861788"/>
    <lineage>
        <taxon>Eukaryota</taxon>
        <taxon>Metazoa</taxon>
        <taxon>Chordata</taxon>
        <taxon>Craniata</taxon>
        <taxon>Vertebrata</taxon>
        <taxon>Euteleostomi</taxon>
        <taxon>Actinopterygii</taxon>
        <taxon>Neopterygii</taxon>
        <taxon>Teleostei</taxon>
        <taxon>Protacanthopterygii</taxon>
        <taxon>Salmoniformes</taxon>
        <taxon>Salmonidae</taxon>
        <taxon>Coregoninae</taxon>
        <taxon>Coregonus</taxon>
    </lineage>
</organism>
<name>A0AAN8LNX8_9TELE</name>
<dbReference type="GO" id="GO:0005634">
    <property type="term" value="C:nucleus"/>
    <property type="evidence" value="ECO:0007669"/>
    <property type="project" value="TreeGrafter"/>
</dbReference>
<evidence type="ECO:0000256" key="1">
    <source>
        <dbReference type="SAM" id="MobiDB-lite"/>
    </source>
</evidence>
<dbReference type="Pfam" id="PF15800">
    <property type="entry name" value="CiPC"/>
    <property type="match status" value="1"/>
</dbReference>
<dbReference type="InterPro" id="IPR031602">
    <property type="entry name" value="CIPC"/>
</dbReference>
<dbReference type="PANTHER" id="PTHR34648:SF6">
    <property type="entry name" value="CLOCK-INTERACTING PACEMAKER-RELATED"/>
    <property type="match status" value="1"/>
</dbReference>
<dbReference type="EMBL" id="JAGTTL010000020">
    <property type="protein sequence ID" value="KAK6307256.1"/>
    <property type="molecule type" value="Genomic_DNA"/>
</dbReference>